<feature type="non-terminal residue" evidence="2">
    <location>
        <position position="284"/>
    </location>
</feature>
<feature type="compositionally biased region" description="Low complexity" evidence="1">
    <location>
        <begin position="26"/>
        <end position="55"/>
    </location>
</feature>
<feature type="region of interest" description="Disordered" evidence="1">
    <location>
        <begin position="1"/>
        <end position="55"/>
    </location>
</feature>
<reference evidence="2" key="1">
    <citation type="submission" date="2021-08" db="EMBL/GenBank/DDBJ databases">
        <authorList>
            <person name="Misof B."/>
            <person name="Oliver O."/>
            <person name="Podsiadlowski L."/>
            <person name="Donath A."/>
            <person name="Peters R."/>
            <person name="Mayer C."/>
            <person name="Rust J."/>
            <person name="Gunkel S."/>
            <person name="Lesny P."/>
            <person name="Martin S."/>
            <person name="Oeyen J.P."/>
            <person name="Petersen M."/>
            <person name="Panagiotis P."/>
            <person name="Wilbrandt J."/>
            <person name="Tanja T."/>
        </authorList>
    </citation>
    <scope>NUCLEOTIDE SEQUENCE</scope>
    <source>
        <strain evidence="2">GBR_01_08_01A</strain>
        <tissue evidence="2">Thorax + abdomen</tissue>
    </source>
</reference>
<name>A0AAD9VIW4_9HYME</name>
<keyword evidence="3" id="KW-1185">Reference proteome</keyword>
<comment type="caution">
    <text evidence="2">The sequence shown here is derived from an EMBL/GenBank/DDBJ whole genome shotgun (WGS) entry which is preliminary data.</text>
</comment>
<organism evidence="2 3">
    <name type="scientific">Odynerus spinipes</name>
    <dbReference type="NCBI Taxonomy" id="1348599"/>
    <lineage>
        <taxon>Eukaryota</taxon>
        <taxon>Metazoa</taxon>
        <taxon>Ecdysozoa</taxon>
        <taxon>Arthropoda</taxon>
        <taxon>Hexapoda</taxon>
        <taxon>Insecta</taxon>
        <taxon>Pterygota</taxon>
        <taxon>Neoptera</taxon>
        <taxon>Endopterygota</taxon>
        <taxon>Hymenoptera</taxon>
        <taxon>Apocrita</taxon>
        <taxon>Aculeata</taxon>
        <taxon>Vespoidea</taxon>
        <taxon>Vespidae</taxon>
        <taxon>Eumeninae</taxon>
        <taxon>Odynerus</taxon>
    </lineage>
</organism>
<reference evidence="2" key="2">
    <citation type="journal article" date="2023" name="Commun. Biol.">
        <title>Intrasexual cuticular hydrocarbon dimorphism in a wasp sheds light on hydrocarbon biosynthesis genes in Hymenoptera.</title>
        <authorList>
            <person name="Moris V.C."/>
            <person name="Podsiadlowski L."/>
            <person name="Martin S."/>
            <person name="Oeyen J.P."/>
            <person name="Donath A."/>
            <person name="Petersen M."/>
            <person name="Wilbrandt J."/>
            <person name="Misof B."/>
            <person name="Liedtke D."/>
            <person name="Thamm M."/>
            <person name="Scheiner R."/>
            <person name="Schmitt T."/>
            <person name="Niehuis O."/>
        </authorList>
    </citation>
    <scope>NUCLEOTIDE SEQUENCE</scope>
    <source>
        <strain evidence="2">GBR_01_08_01A</strain>
    </source>
</reference>
<evidence type="ECO:0000256" key="1">
    <source>
        <dbReference type="SAM" id="MobiDB-lite"/>
    </source>
</evidence>
<protein>
    <submittedName>
        <fullName evidence="2">Uncharacterized protein</fullName>
    </submittedName>
</protein>
<sequence length="284" mass="30473">MVQAAAQDLTAIAAPPCSPPLPPGESVSRPSSPQSPGRAPSPSRGSPTGTSGRWSALYGDLPGAIQRLIEVVMQVRGWESHDLVDIAQEFLRGVEVRARIDRWLGSVFPSRPDDRATRRHGLRIVNPGRGARRRQKYARVQSALRSNMSRAIRDILDGVGAAMEIPDVQTMSEHWGPFVVQASDPVPAPSHVAPKQHLAHLWLPVTCEEVTSVVVPLSSASGIDGVSPREWRAVPASVKALLFNVVMAAGGFSPSLLASRTVFISKKVDSPTPADFRPISISSV</sequence>
<dbReference type="Proteomes" id="UP001258017">
    <property type="component" value="Unassembled WGS sequence"/>
</dbReference>
<feature type="compositionally biased region" description="Low complexity" evidence="1">
    <location>
        <begin position="1"/>
        <end position="15"/>
    </location>
</feature>
<accession>A0AAD9VIW4</accession>
<gene>
    <name evidence="2" type="ORF">KPH14_012882</name>
</gene>
<evidence type="ECO:0000313" key="2">
    <source>
        <dbReference type="EMBL" id="KAK2575345.1"/>
    </source>
</evidence>
<dbReference type="AlphaFoldDB" id="A0AAD9VIW4"/>
<dbReference type="EMBL" id="JAIFRP010004437">
    <property type="protein sequence ID" value="KAK2575345.1"/>
    <property type="molecule type" value="Genomic_DNA"/>
</dbReference>
<proteinExistence type="predicted"/>
<evidence type="ECO:0000313" key="3">
    <source>
        <dbReference type="Proteomes" id="UP001258017"/>
    </source>
</evidence>